<evidence type="ECO:0000256" key="1">
    <source>
        <dbReference type="SAM" id="MobiDB-lite"/>
    </source>
</evidence>
<accession>A0ABT3ZG49</accession>
<dbReference type="RefSeq" id="WP_267656015.1">
    <property type="nucleotide sequence ID" value="NZ_JAOVZR010000001.1"/>
</dbReference>
<proteinExistence type="predicted"/>
<reference evidence="2" key="1">
    <citation type="submission" date="2022-10" db="EMBL/GenBank/DDBJ databases">
        <title>Hoeflea sp. G2-23, isolated from marine algae.</title>
        <authorList>
            <person name="Kristyanto S."/>
            <person name="Kim J.M."/>
            <person name="Jeon C.O."/>
        </authorList>
    </citation>
    <scope>NUCLEOTIDE SEQUENCE</scope>
    <source>
        <strain evidence="2">G2-23</strain>
    </source>
</reference>
<feature type="compositionally biased region" description="Basic residues" evidence="1">
    <location>
        <begin position="88"/>
        <end position="100"/>
    </location>
</feature>
<evidence type="ECO:0000313" key="3">
    <source>
        <dbReference type="Proteomes" id="UP001073227"/>
    </source>
</evidence>
<comment type="caution">
    <text evidence="2">The sequence shown here is derived from an EMBL/GenBank/DDBJ whole genome shotgun (WGS) entry which is preliminary data.</text>
</comment>
<dbReference type="Proteomes" id="UP001073227">
    <property type="component" value="Unassembled WGS sequence"/>
</dbReference>
<gene>
    <name evidence="2" type="ORF">OEG84_23500</name>
</gene>
<keyword evidence="3" id="KW-1185">Reference proteome</keyword>
<organism evidence="2 3">
    <name type="scientific">Hoeflea algicola</name>
    <dbReference type="NCBI Taxonomy" id="2983763"/>
    <lineage>
        <taxon>Bacteria</taxon>
        <taxon>Pseudomonadati</taxon>
        <taxon>Pseudomonadota</taxon>
        <taxon>Alphaproteobacteria</taxon>
        <taxon>Hyphomicrobiales</taxon>
        <taxon>Rhizobiaceae</taxon>
        <taxon>Hoeflea</taxon>
    </lineage>
</organism>
<evidence type="ECO:0000313" key="2">
    <source>
        <dbReference type="EMBL" id="MCY0150586.1"/>
    </source>
</evidence>
<sequence>MVDIIPPEERPITLAEACREFFNDKLKPSSLRTEAKKGNLEIIPIAGKDFVTPAGIKGMIEKCRVKKASKALAQNNRSRSRNSPNLVHQRRNHPYLHRMR</sequence>
<feature type="region of interest" description="Disordered" evidence="1">
    <location>
        <begin position="68"/>
        <end position="100"/>
    </location>
</feature>
<dbReference type="EMBL" id="JAOVZR010000001">
    <property type="protein sequence ID" value="MCY0150586.1"/>
    <property type="molecule type" value="Genomic_DNA"/>
</dbReference>
<name>A0ABT3ZG49_9HYPH</name>
<protein>
    <submittedName>
        <fullName evidence="2">Uncharacterized protein</fullName>
    </submittedName>
</protein>